<feature type="domain" description="Histidine kinase" evidence="19">
    <location>
        <begin position="207"/>
        <end position="428"/>
    </location>
</feature>
<dbReference type="OrthoDB" id="8552871at2"/>
<comment type="function">
    <text evidence="14">Member of the two-component regulatory system BvgS/BvgA. Phosphorylates BvgA via a four-step phosphorelay in response to environmental signals.</text>
</comment>
<dbReference type="eggNOG" id="COG2205">
    <property type="taxonomic scope" value="Bacteria"/>
</dbReference>
<evidence type="ECO:0000256" key="16">
    <source>
        <dbReference type="PROSITE-ProRule" id="PRU00110"/>
    </source>
</evidence>
<dbReference type="SUPFAM" id="SSF47384">
    <property type="entry name" value="Homodimeric domain of signal transducing histidine kinase"/>
    <property type="match status" value="1"/>
</dbReference>
<dbReference type="CDD" id="cd16922">
    <property type="entry name" value="HATPase_EvgS-ArcB-TorS-like"/>
    <property type="match status" value="1"/>
</dbReference>
<organism evidence="22 23">
    <name type="scientific">Nitrosospira lacus</name>
    <dbReference type="NCBI Taxonomy" id="1288494"/>
    <lineage>
        <taxon>Bacteria</taxon>
        <taxon>Pseudomonadati</taxon>
        <taxon>Pseudomonadota</taxon>
        <taxon>Betaproteobacteria</taxon>
        <taxon>Nitrosomonadales</taxon>
        <taxon>Nitrosomonadaceae</taxon>
        <taxon>Nitrosospira</taxon>
    </lineage>
</organism>
<gene>
    <name evidence="22" type="ORF">EBAPG3_012055</name>
</gene>
<evidence type="ECO:0000256" key="11">
    <source>
        <dbReference type="ARBA" id="ARBA00022989"/>
    </source>
</evidence>
<dbReference type="InterPro" id="IPR013656">
    <property type="entry name" value="PAS_4"/>
</dbReference>
<dbReference type="PROSITE" id="PS50894">
    <property type="entry name" value="HPT"/>
    <property type="match status" value="1"/>
</dbReference>
<dbReference type="Proteomes" id="UP000012179">
    <property type="component" value="Chromosome"/>
</dbReference>
<dbReference type="PROSITE" id="PS50110">
    <property type="entry name" value="RESPONSE_REGULATORY"/>
    <property type="match status" value="1"/>
</dbReference>
<dbReference type="Gene3D" id="3.30.565.10">
    <property type="entry name" value="Histidine kinase-like ATPase, C-terminal domain"/>
    <property type="match status" value="1"/>
</dbReference>
<sequence length="746" mass="82966">MRKHNSRAYPDFKKLFESAPDLYLVLSPDLKIVAASDAYLHATMIKREEVLGHPMLEIFPDNPGEPNATGSKNLRTSLERVVSSKVVDAMALQKYDVQRPGGDGDFEERYWSPMNSPVIGSDGELQYIIHRAEDVTNYARLKQRGDKQNEMTEALRSQAQKMELEIFQRAQQIQDTNRKLEDTNRALSRAREEADSANRAKSTFLATMSHEIRTPMNGVLGMLELLSLTKLDAEQYTMLEVVRESGKTLQRIIDDILDFSKIEAGKLEVVPEVVSIAEVINSVINLYRGNASSKGLLLKIAIDPKISPAVLVDGLRLRQILSNLVSNGIKFTSDGGIDISANLVRRSGRHIVVRFEVRDTGIGIPSAMQDQLFHPFSQAESMTVHKFGGTGLGLTISRRLAEMMGGSIEMESEPGKGTTIILTLSLPIADPKDLSHFNRDDGKKWKSKKKRTILGRRIAPTVKQSEAEKTLVLVVDDHPTNRKLLMRQVNILGYACEIAENGLQAWDKLQHARFALVLTDCNMPDMDGYELTRKIREMESRNCAKPIPIIACTANALGGEAERCFAAGMDDYLAKPVELYELVDKLDRWLPIPAAGSASSEELPYGNTKWHSSTISVNAAIPIDRSALAGISGGDEIIERDILIDFRRVNDEDAIMLRNAVIKGDNPQIIRASHRIKGASTMIGAINLAAVCDRIESASRSDDQAAIHASMSDFSYELNQLNTYLDTFDALYAKSREKSKKSRRLK</sequence>
<comment type="catalytic activity">
    <reaction evidence="1">
        <text>ATP + protein L-histidine = ADP + protein N-phospho-L-histidine.</text>
        <dbReference type="EC" id="2.7.13.3"/>
    </reaction>
</comment>
<dbReference type="Pfam" id="PF00512">
    <property type="entry name" value="HisKA"/>
    <property type="match status" value="1"/>
</dbReference>
<dbReference type="Pfam" id="PF08448">
    <property type="entry name" value="PAS_4"/>
    <property type="match status" value="1"/>
</dbReference>
<protein>
    <recommendedName>
        <fullName evidence="15">Virulence sensor protein BvgS</fullName>
        <ecNumber evidence="3">2.7.13.3</ecNumber>
    </recommendedName>
</protein>
<keyword evidence="6" id="KW-0808">Transferase</keyword>
<dbReference type="FunFam" id="3.30.565.10:FF:000010">
    <property type="entry name" value="Sensor histidine kinase RcsC"/>
    <property type="match status" value="1"/>
</dbReference>
<keyword evidence="9" id="KW-0418">Kinase</keyword>
<dbReference type="InterPro" id="IPR011006">
    <property type="entry name" value="CheY-like_superfamily"/>
</dbReference>
<evidence type="ECO:0000259" key="20">
    <source>
        <dbReference type="PROSITE" id="PS50110"/>
    </source>
</evidence>
<dbReference type="RefSeq" id="WP_004179312.1">
    <property type="nucleotide sequence ID" value="NZ_CP021106.3"/>
</dbReference>
<dbReference type="InterPro" id="IPR004358">
    <property type="entry name" value="Sig_transdc_His_kin-like_C"/>
</dbReference>
<evidence type="ECO:0000256" key="15">
    <source>
        <dbReference type="ARBA" id="ARBA00070152"/>
    </source>
</evidence>
<dbReference type="EMBL" id="CP021106">
    <property type="protein sequence ID" value="ARO88444.1"/>
    <property type="molecule type" value="Genomic_DNA"/>
</dbReference>
<dbReference type="Gene3D" id="3.30.450.20">
    <property type="entry name" value="PAS domain"/>
    <property type="match status" value="1"/>
</dbReference>
<dbReference type="Pfam" id="PF01627">
    <property type="entry name" value="Hpt"/>
    <property type="match status" value="1"/>
</dbReference>
<dbReference type="InterPro" id="IPR036890">
    <property type="entry name" value="HATPase_C_sf"/>
</dbReference>
<reference evidence="22 23" key="1">
    <citation type="journal article" date="2015" name="Int. J. Syst. Evol. Microbiol.">
        <title>Nitrosospira lacus sp. nov., a psychrotolerant, ammonia-oxidizing bacterium from sandy lake sediment.</title>
        <authorList>
            <person name="Urakawa H."/>
            <person name="Garcia J.C."/>
            <person name="Nielsen J.L."/>
            <person name="Le V.Q."/>
            <person name="Kozlowski J.A."/>
            <person name="Stein L.Y."/>
            <person name="Lim C.K."/>
            <person name="Pommerening-Roser A."/>
            <person name="Martens-Habbena W."/>
            <person name="Stahl D.A."/>
            <person name="Klotz M.G."/>
        </authorList>
    </citation>
    <scope>NUCLEOTIDE SEQUENCE [LARGE SCALE GENOMIC DNA]</scope>
    <source>
        <strain evidence="22 23">APG3</strain>
    </source>
</reference>
<evidence type="ECO:0000256" key="10">
    <source>
        <dbReference type="ARBA" id="ARBA00022840"/>
    </source>
</evidence>
<evidence type="ECO:0000256" key="8">
    <source>
        <dbReference type="ARBA" id="ARBA00022741"/>
    </source>
</evidence>
<keyword evidence="12" id="KW-0902">Two-component regulatory system</keyword>
<dbReference type="Gene3D" id="1.20.120.160">
    <property type="entry name" value="HPT domain"/>
    <property type="match status" value="1"/>
</dbReference>
<evidence type="ECO:0000256" key="7">
    <source>
        <dbReference type="ARBA" id="ARBA00022692"/>
    </source>
</evidence>
<dbReference type="GO" id="GO:0000155">
    <property type="term" value="F:phosphorelay sensor kinase activity"/>
    <property type="evidence" value="ECO:0007669"/>
    <property type="project" value="InterPro"/>
</dbReference>
<dbReference type="CDD" id="cd00082">
    <property type="entry name" value="HisKA"/>
    <property type="match status" value="1"/>
</dbReference>
<dbReference type="SMART" id="SM00091">
    <property type="entry name" value="PAS"/>
    <property type="match status" value="1"/>
</dbReference>
<dbReference type="InterPro" id="IPR008207">
    <property type="entry name" value="Sig_transdc_His_kin_Hpt_dom"/>
</dbReference>
<dbReference type="InterPro" id="IPR005467">
    <property type="entry name" value="His_kinase_dom"/>
</dbReference>
<dbReference type="CDD" id="cd17546">
    <property type="entry name" value="REC_hyHK_CKI1_RcsC-like"/>
    <property type="match status" value="1"/>
</dbReference>
<dbReference type="Pfam" id="PF02518">
    <property type="entry name" value="HATPase_c"/>
    <property type="match status" value="1"/>
</dbReference>
<comment type="subcellular location">
    <subcellularLocation>
        <location evidence="2">Cell membrane</location>
        <topology evidence="2">Multi-pass membrane protein</topology>
    </subcellularLocation>
</comment>
<feature type="coiled-coil region" evidence="18">
    <location>
        <begin position="170"/>
        <end position="200"/>
    </location>
</feature>
<accession>A0A1W6SRK0</accession>
<dbReference type="Gene3D" id="3.40.50.2300">
    <property type="match status" value="1"/>
</dbReference>
<evidence type="ECO:0000256" key="18">
    <source>
        <dbReference type="SAM" id="Coils"/>
    </source>
</evidence>
<evidence type="ECO:0000259" key="19">
    <source>
        <dbReference type="PROSITE" id="PS50109"/>
    </source>
</evidence>
<dbReference type="InterPro" id="IPR000014">
    <property type="entry name" value="PAS"/>
</dbReference>
<evidence type="ECO:0000256" key="13">
    <source>
        <dbReference type="ARBA" id="ARBA00023136"/>
    </source>
</evidence>
<dbReference type="PRINTS" id="PR00344">
    <property type="entry name" value="BCTRLSENSOR"/>
</dbReference>
<dbReference type="InterPro" id="IPR036641">
    <property type="entry name" value="HPT_dom_sf"/>
</dbReference>
<dbReference type="SUPFAM" id="SSF52172">
    <property type="entry name" value="CheY-like"/>
    <property type="match status" value="1"/>
</dbReference>
<keyword evidence="10" id="KW-0067">ATP-binding</keyword>
<feature type="modified residue" description="4-aspartylphosphate" evidence="17">
    <location>
        <position position="520"/>
    </location>
</feature>
<dbReference type="SMART" id="SM00388">
    <property type="entry name" value="HisKA"/>
    <property type="match status" value="1"/>
</dbReference>
<dbReference type="AlphaFoldDB" id="A0A1W6SRK0"/>
<evidence type="ECO:0000256" key="9">
    <source>
        <dbReference type="ARBA" id="ARBA00022777"/>
    </source>
</evidence>
<dbReference type="InterPro" id="IPR035965">
    <property type="entry name" value="PAS-like_dom_sf"/>
</dbReference>
<dbReference type="SUPFAM" id="SSF55874">
    <property type="entry name" value="ATPase domain of HSP90 chaperone/DNA topoisomerase II/histidine kinase"/>
    <property type="match status" value="1"/>
</dbReference>
<dbReference type="SUPFAM" id="SSF47226">
    <property type="entry name" value="Histidine-containing phosphotransfer domain, HPT domain"/>
    <property type="match status" value="1"/>
</dbReference>
<feature type="domain" description="HPt" evidence="21">
    <location>
        <begin position="635"/>
        <end position="728"/>
    </location>
</feature>
<evidence type="ECO:0000256" key="17">
    <source>
        <dbReference type="PROSITE-ProRule" id="PRU00169"/>
    </source>
</evidence>
<dbReference type="GO" id="GO:0005886">
    <property type="term" value="C:plasma membrane"/>
    <property type="evidence" value="ECO:0007669"/>
    <property type="project" value="UniProtKB-SubCell"/>
</dbReference>
<dbReference type="SMART" id="SM00448">
    <property type="entry name" value="REC"/>
    <property type="match status" value="1"/>
</dbReference>
<dbReference type="PANTHER" id="PTHR45339">
    <property type="entry name" value="HYBRID SIGNAL TRANSDUCTION HISTIDINE KINASE J"/>
    <property type="match status" value="1"/>
</dbReference>
<evidence type="ECO:0000256" key="5">
    <source>
        <dbReference type="ARBA" id="ARBA00022553"/>
    </source>
</evidence>
<dbReference type="Pfam" id="PF00072">
    <property type="entry name" value="Response_reg"/>
    <property type="match status" value="1"/>
</dbReference>
<dbReference type="InterPro" id="IPR003594">
    <property type="entry name" value="HATPase_dom"/>
</dbReference>
<feature type="domain" description="Response regulatory" evidence="20">
    <location>
        <begin position="471"/>
        <end position="590"/>
    </location>
</feature>
<dbReference type="GO" id="GO:0005524">
    <property type="term" value="F:ATP binding"/>
    <property type="evidence" value="ECO:0007669"/>
    <property type="project" value="UniProtKB-KW"/>
</dbReference>
<evidence type="ECO:0000256" key="4">
    <source>
        <dbReference type="ARBA" id="ARBA00022475"/>
    </source>
</evidence>
<evidence type="ECO:0000256" key="3">
    <source>
        <dbReference type="ARBA" id="ARBA00012438"/>
    </source>
</evidence>
<evidence type="ECO:0000313" key="22">
    <source>
        <dbReference type="EMBL" id="ARO88444.1"/>
    </source>
</evidence>
<dbReference type="SUPFAM" id="SSF55785">
    <property type="entry name" value="PYP-like sensor domain (PAS domain)"/>
    <property type="match status" value="1"/>
</dbReference>
<dbReference type="eggNOG" id="COG0784">
    <property type="taxonomic scope" value="Bacteria"/>
</dbReference>
<keyword evidence="13" id="KW-0472">Membrane</keyword>
<keyword evidence="11" id="KW-1133">Transmembrane helix</keyword>
<keyword evidence="23" id="KW-1185">Reference proteome</keyword>
<dbReference type="FunFam" id="1.10.287.130:FF:000004">
    <property type="entry name" value="Ethylene receptor 1"/>
    <property type="match status" value="1"/>
</dbReference>
<evidence type="ECO:0000313" key="23">
    <source>
        <dbReference type="Proteomes" id="UP000012179"/>
    </source>
</evidence>
<keyword evidence="5 17" id="KW-0597">Phosphoprotein</keyword>
<dbReference type="KEGG" id="nlc:EBAPG3_012055"/>
<dbReference type="SMART" id="SM00387">
    <property type="entry name" value="HATPase_c"/>
    <property type="match status" value="1"/>
</dbReference>
<dbReference type="EC" id="2.7.13.3" evidence="3"/>
<dbReference type="PANTHER" id="PTHR45339:SF1">
    <property type="entry name" value="HYBRID SIGNAL TRANSDUCTION HISTIDINE KINASE J"/>
    <property type="match status" value="1"/>
</dbReference>
<name>A0A1W6SRK0_9PROT</name>
<evidence type="ECO:0000259" key="21">
    <source>
        <dbReference type="PROSITE" id="PS50894"/>
    </source>
</evidence>
<dbReference type="PROSITE" id="PS50109">
    <property type="entry name" value="HIS_KIN"/>
    <property type="match status" value="1"/>
</dbReference>
<evidence type="ECO:0000256" key="14">
    <source>
        <dbReference type="ARBA" id="ARBA00058004"/>
    </source>
</evidence>
<dbReference type="InterPro" id="IPR001789">
    <property type="entry name" value="Sig_transdc_resp-reg_receiver"/>
</dbReference>
<evidence type="ECO:0000256" key="1">
    <source>
        <dbReference type="ARBA" id="ARBA00000085"/>
    </source>
</evidence>
<keyword evidence="7" id="KW-0812">Transmembrane</keyword>
<evidence type="ECO:0000256" key="12">
    <source>
        <dbReference type="ARBA" id="ARBA00023012"/>
    </source>
</evidence>
<feature type="modified residue" description="Phosphohistidine" evidence="16">
    <location>
        <position position="674"/>
    </location>
</feature>
<keyword evidence="4" id="KW-1003">Cell membrane</keyword>
<dbReference type="InterPro" id="IPR003661">
    <property type="entry name" value="HisK_dim/P_dom"/>
</dbReference>
<dbReference type="CDD" id="cd00130">
    <property type="entry name" value="PAS"/>
    <property type="match status" value="1"/>
</dbReference>
<evidence type="ECO:0000256" key="2">
    <source>
        <dbReference type="ARBA" id="ARBA00004651"/>
    </source>
</evidence>
<evidence type="ECO:0000256" key="6">
    <source>
        <dbReference type="ARBA" id="ARBA00022679"/>
    </source>
</evidence>
<keyword evidence="8" id="KW-0547">Nucleotide-binding</keyword>
<dbReference type="Gene3D" id="1.10.287.130">
    <property type="match status" value="1"/>
</dbReference>
<dbReference type="InterPro" id="IPR036097">
    <property type="entry name" value="HisK_dim/P_sf"/>
</dbReference>
<proteinExistence type="predicted"/>
<keyword evidence="18" id="KW-0175">Coiled coil</keyword>